<sequence length="178" mass="20955">MAAILMLSVVMLETKLTIAAKVPLMLFPSTTAPVYCGDMDWAALDGFHDANEACEFFYNKLYNAFDTCVPKYVRATKRKYPPWFNSAIIKLIKRKEKIHRSYRRNNDPKTYQTFRELRSKIKIDSDEAYKIYVRQAENGIQRDSNKFWGFLNSKRKSTNLSNRSLINFKKRLKYLLNN</sequence>
<reference evidence="2" key="1">
    <citation type="submission" date="2022-03" db="EMBL/GenBank/DDBJ databases">
        <authorList>
            <person name="Sayadi A."/>
        </authorList>
    </citation>
    <scope>NUCLEOTIDE SEQUENCE</scope>
</reference>
<accession>A0A9P0NX12</accession>
<protein>
    <submittedName>
        <fullName evidence="2">Uncharacterized protein</fullName>
    </submittedName>
</protein>
<gene>
    <name evidence="2" type="ORF">ACAOBT_LOCUS2197</name>
</gene>
<evidence type="ECO:0000313" key="3">
    <source>
        <dbReference type="Proteomes" id="UP001152888"/>
    </source>
</evidence>
<keyword evidence="1" id="KW-0732">Signal</keyword>
<dbReference type="OrthoDB" id="6780496at2759"/>
<organism evidence="2 3">
    <name type="scientific">Acanthoscelides obtectus</name>
    <name type="common">Bean weevil</name>
    <name type="synonym">Bruchus obtectus</name>
    <dbReference type="NCBI Taxonomy" id="200917"/>
    <lineage>
        <taxon>Eukaryota</taxon>
        <taxon>Metazoa</taxon>
        <taxon>Ecdysozoa</taxon>
        <taxon>Arthropoda</taxon>
        <taxon>Hexapoda</taxon>
        <taxon>Insecta</taxon>
        <taxon>Pterygota</taxon>
        <taxon>Neoptera</taxon>
        <taxon>Endopterygota</taxon>
        <taxon>Coleoptera</taxon>
        <taxon>Polyphaga</taxon>
        <taxon>Cucujiformia</taxon>
        <taxon>Chrysomeloidea</taxon>
        <taxon>Chrysomelidae</taxon>
        <taxon>Bruchinae</taxon>
        <taxon>Bruchini</taxon>
        <taxon>Acanthoscelides</taxon>
    </lineage>
</organism>
<dbReference type="Proteomes" id="UP001152888">
    <property type="component" value="Unassembled WGS sequence"/>
</dbReference>
<feature type="chain" id="PRO_5040202046" evidence="1">
    <location>
        <begin position="20"/>
        <end position="178"/>
    </location>
</feature>
<comment type="caution">
    <text evidence="2">The sequence shown here is derived from an EMBL/GenBank/DDBJ whole genome shotgun (WGS) entry which is preliminary data.</text>
</comment>
<dbReference type="EMBL" id="CAKOFQ010006672">
    <property type="protein sequence ID" value="CAH1957619.1"/>
    <property type="molecule type" value="Genomic_DNA"/>
</dbReference>
<dbReference type="AlphaFoldDB" id="A0A9P0NX12"/>
<feature type="signal peptide" evidence="1">
    <location>
        <begin position="1"/>
        <end position="19"/>
    </location>
</feature>
<keyword evidence="3" id="KW-1185">Reference proteome</keyword>
<evidence type="ECO:0000313" key="2">
    <source>
        <dbReference type="EMBL" id="CAH1957619.1"/>
    </source>
</evidence>
<evidence type="ECO:0000256" key="1">
    <source>
        <dbReference type="SAM" id="SignalP"/>
    </source>
</evidence>
<proteinExistence type="predicted"/>
<name>A0A9P0NX12_ACAOB</name>